<gene>
    <name evidence="2" type="ORF">BN1204_049060</name>
</gene>
<feature type="region of interest" description="Disordered" evidence="1">
    <location>
        <begin position="689"/>
        <end position="709"/>
    </location>
</feature>
<feature type="region of interest" description="Disordered" evidence="1">
    <location>
        <begin position="23"/>
        <end position="47"/>
    </location>
</feature>
<sequence>MSLLRLESDALWRRIPTRARCSPGGPSFSQSRLGRFSSPAACPKEPGSGLVRRAVTPAASRPLTCSFSHWRTLTSAYLHSTGHPRRTAEHLTRSSVPLDAGTLQRCNPVSNDSPQTVSGAPHQGSGGARVRHPHGFPASKTVPSPSHGVPQHAKPARSLAPSQTFPGPAGCDRGTGRPEGGREAGSPLGRNPPSPSFSTGVHAQAGRRGRLHDSAAEGDVRPLVRQMPAEGFASHAVPEGCEPLDGGSASSRAASTPAPCEANRAFSQPLTHGKGDRSEPRGSPQGSGDRLSFSSIGNALRRAEKASRAVEVFQPRTASAAEVVAVARLCVDAETLDRSSEASASGTGDMAESWKQKVGVPVSAQITFLRKMASMPEGSVPVEDRHVRLFFETVTQNLLERLSVHRSIQARLLEEISRNKEDKEFQRMAESELSRSLLAFHRDSSDAAGVETPTAFSQRARALETSLEELASQNIEIRNAFVTAMWAFCILGTRRHLQTLGPAYASVLKSRLEQRDAGVGFRTQYGERVTRDTPNDERYLDSEDVECASGVLGYLRRARLPEAMEAILETLTRDSGACLSGLSSDDICHFLYETRPNTPPSGDRRSSNPTQKSREILLSRLAQHARNGLPSPSPVHAARAAISVVEFQGADRARIRDLLLDAIAENADVLRDSLVGIVPVLRLLQERSTEERQIGERPRSAPTPSPSLERGRDLLRATLQVLQQNADGLLPHEASHPPMGLLALVRPSLPRPTAGVCFSIRSSSSSPASSPKNAVQCLPSERRAGQGLEARPPVASLLSALPWITEEERRELQCVTLGELAGPKNLATVSTRDLIDVLADLDSMDVLREERRILEPLLREAIGRTLELSIPFNLRVAFRFFLLQRALPFSVPKFTEVFSACALKSAAAAEAARAQTRDADEEEAHAPPVTADLVLSLPEIEEACDLLEHLDAMNDLAPVAFARLLLLQLPTPAARGAPFQLPSSAPQGFETTEADVGEEGTRGSRAPASPRCRAGELEEQEQHSMLASWLRTAIRVLFLTVDTHCPLEGFSTTVMRYLVDAVRVSCASSPLRLDPLSALSADARVQCLWSLCVLDFHLVNDDFPACQIALFRPPASPAGDAREEGLLDARSAFLLQHLVETLDTELPTSCGRSGLSPDMQRRLQESLGALDRVLPTETDRETQAFRLVGFEQARRRMVDQIVAEINEIGVASVAAPPASVHGAPQPDLCLTFPPSSRASGDPVKKRGLLLLPLSGTAFSSVVSHPASSETAAQTENGKMWKQTGRQRLSAALAASWVDRRSEALESDGWTVRVITAEEWNAVKANPERRRRLLQQKLTAL</sequence>
<feature type="compositionally biased region" description="Basic and acidic residues" evidence="1">
    <location>
        <begin position="689"/>
        <end position="699"/>
    </location>
</feature>
<evidence type="ECO:0000256" key="1">
    <source>
        <dbReference type="SAM" id="MobiDB-lite"/>
    </source>
</evidence>
<organism evidence="2">
    <name type="scientific">Neospora caninum (strain Liverpool)</name>
    <dbReference type="NCBI Taxonomy" id="572307"/>
    <lineage>
        <taxon>Eukaryota</taxon>
        <taxon>Sar</taxon>
        <taxon>Alveolata</taxon>
        <taxon>Apicomplexa</taxon>
        <taxon>Conoidasida</taxon>
        <taxon>Coccidia</taxon>
        <taxon>Eucoccidiorida</taxon>
        <taxon>Eimeriorina</taxon>
        <taxon>Sarcocystidae</taxon>
        <taxon>Neospora</taxon>
    </lineage>
</organism>
<accession>A0A0F7UKZ6</accession>
<feature type="compositionally biased region" description="Polar residues" evidence="1">
    <location>
        <begin position="104"/>
        <end position="118"/>
    </location>
</feature>
<feature type="region of interest" description="Disordered" evidence="1">
    <location>
        <begin position="978"/>
        <end position="1011"/>
    </location>
</feature>
<feature type="compositionally biased region" description="Low complexity" evidence="1">
    <location>
        <begin position="248"/>
        <end position="259"/>
    </location>
</feature>
<dbReference type="EMBL" id="LN714485">
    <property type="protein sequence ID" value="CEL69190.1"/>
    <property type="molecule type" value="Genomic_DNA"/>
</dbReference>
<feature type="compositionally biased region" description="Polar residues" evidence="1">
    <location>
        <begin position="981"/>
        <end position="990"/>
    </location>
</feature>
<feature type="region of interest" description="Disordered" evidence="1">
    <location>
        <begin position="235"/>
        <end position="293"/>
    </location>
</feature>
<proteinExistence type="predicted"/>
<feature type="region of interest" description="Disordered" evidence="1">
    <location>
        <begin position="95"/>
        <end position="215"/>
    </location>
</feature>
<reference evidence="2" key="1">
    <citation type="journal article" date="2015" name="PLoS ONE">
        <title>Comprehensive Evaluation of Toxoplasma gondii VEG and Neospora caninum LIV Genomes with Tachyzoite Stage Transcriptome and Proteome Defines Novel Transcript Features.</title>
        <authorList>
            <person name="Ramaprasad A."/>
            <person name="Mourier T."/>
            <person name="Naeem R."/>
            <person name="Malas T.B."/>
            <person name="Moussa E."/>
            <person name="Panigrahi A."/>
            <person name="Vermont S.J."/>
            <person name="Otto T.D."/>
            <person name="Wastling J."/>
            <person name="Pain A."/>
        </authorList>
    </citation>
    <scope>NUCLEOTIDE SEQUENCE</scope>
    <source>
        <strain evidence="2">Liverpool</strain>
    </source>
</reference>
<protein>
    <submittedName>
        <fullName evidence="2">Uncharacterized protein</fullName>
    </submittedName>
</protein>
<name>A0A0F7UKZ6_NEOCL</name>
<evidence type="ECO:0000313" key="2">
    <source>
        <dbReference type="EMBL" id="CEL69190.1"/>
    </source>
</evidence>